<keyword evidence="8" id="KW-0012">Acyltransferase</keyword>
<dbReference type="InterPro" id="IPR023213">
    <property type="entry name" value="CAT-like_dom_sf"/>
</dbReference>
<dbReference type="AlphaFoldDB" id="A0A381TCV2"/>
<dbReference type="SUPFAM" id="SSF51230">
    <property type="entry name" value="Single hybrid motif"/>
    <property type="match status" value="1"/>
</dbReference>
<evidence type="ECO:0000256" key="7">
    <source>
        <dbReference type="ARBA" id="ARBA00022823"/>
    </source>
</evidence>
<dbReference type="Pfam" id="PF02817">
    <property type="entry name" value="E3_binding"/>
    <property type="match status" value="1"/>
</dbReference>
<keyword evidence="7" id="KW-0450">Lipoyl</keyword>
<dbReference type="InterPro" id="IPR003016">
    <property type="entry name" value="2-oxoA_DH_lipoyl-BS"/>
</dbReference>
<evidence type="ECO:0000256" key="13">
    <source>
        <dbReference type="SAM" id="MobiDB-lite"/>
    </source>
</evidence>
<dbReference type="Gene3D" id="3.30.559.10">
    <property type="entry name" value="Chloramphenicol acetyltransferase-like domain"/>
    <property type="match status" value="1"/>
</dbReference>
<accession>A0A381TCV2</accession>
<dbReference type="PROSITE" id="PS00189">
    <property type="entry name" value="LIPOYL"/>
    <property type="match status" value="1"/>
</dbReference>
<dbReference type="Gene3D" id="4.10.320.10">
    <property type="entry name" value="E3-binding domain"/>
    <property type="match status" value="1"/>
</dbReference>
<name>A0A381TCV2_9ZZZZ</name>
<feature type="domain" description="Peripheral subunit-binding (PSBD)" evidence="15">
    <location>
        <begin position="164"/>
        <end position="201"/>
    </location>
</feature>
<dbReference type="Pfam" id="PF00364">
    <property type="entry name" value="Biotin_lipoyl"/>
    <property type="match status" value="1"/>
</dbReference>
<evidence type="ECO:0000259" key="15">
    <source>
        <dbReference type="PROSITE" id="PS51826"/>
    </source>
</evidence>
<reference evidence="16" key="1">
    <citation type="submission" date="2018-05" db="EMBL/GenBank/DDBJ databases">
        <authorList>
            <person name="Lanie J.A."/>
            <person name="Ng W.-L."/>
            <person name="Kazmierczak K.M."/>
            <person name="Andrzejewski T.M."/>
            <person name="Davidsen T.M."/>
            <person name="Wayne K.J."/>
            <person name="Tettelin H."/>
            <person name="Glass J.I."/>
            <person name="Rusch D."/>
            <person name="Podicherti R."/>
            <person name="Tsui H.-C.T."/>
            <person name="Winkler M.E."/>
        </authorList>
    </citation>
    <scope>NUCLEOTIDE SEQUENCE</scope>
</reference>
<keyword evidence="6" id="KW-0677">Repeat</keyword>
<proteinExistence type="inferred from homology"/>
<dbReference type="InterPro" id="IPR006256">
    <property type="entry name" value="AcTrfase_Pyrv_DH_cplx"/>
</dbReference>
<dbReference type="InterPro" id="IPR011053">
    <property type="entry name" value="Single_hybrid_motif"/>
</dbReference>
<dbReference type="SUPFAM" id="SSF47005">
    <property type="entry name" value="Peripheral subunit-binding domain of 2-oxo acid dehydrogenase complex"/>
    <property type="match status" value="1"/>
</dbReference>
<dbReference type="EC" id="2.3.1.12" evidence="3"/>
<evidence type="ECO:0000256" key="1">
    <source>
        <dbReference type="ARBA" id="ARBA00001938"/>
    </source>
</evidence>
<dbReference type="Pfam" id="PF00198">
    <property type="entry name" value="2-oxoacid_dh"/>
    <property type="match status" value="1"/>
</dbReference>
<evidence type="ECO:0000256" key="3">
    <source>
        <dbReference type="ARBA" id="ARBA00013114"/>
    </source>
</evidence>
<evidence type="ECO:0000256" key="10">
    <source>
        <dbReference type="ARBA" id="ARBA00029730"/>
    </source>
</evidence>
<organism evidence="16">
    <name type="scientific">marine metagenome</name>
    <dbReference type="NCBI Taxonomy" id="408172"/>
    <lineage>
        <taxon>unclassified sequences</taxon>
        <taxon>metagenomes</taxon>
        <taxon>ecological metagenomes</taxon>
    </lineage>
</organism>
<dbReference type="FunFam" id="3.30.559.10:FF:000004">
    <property type="entry name" value="Acetyltransferase component of pyruvate dehydrogenase complex"/>
    <property type="match status" value="1"/>
</dbReference>
<evidence type="ECO:0000256" key="5">
    <source>
        <dbReference type="ARBA" id="ARBA00022679"/>
    </source>
</evidence>
<dbReference type="PROSITE" id="PS50968">
    <property type="entry name" value="BIOTINYL_LIPOYL"/>
    <property type="match status" value="1"/>
</dbReference>
<evidence type="ECO:0000256" key="2">
    <source>
        <dbReference type="ARBA" id="ARBA00007317"/>
    </source>
</evidence>
<dbReference type="PANTHER" id="PTHR43178">
    <property type="entry name" value="DIHYDROLIPOAMIDE ACETYLTRANSFERASE COMPONENT OF PYRUVATE DEHYDROGENASE COMPLEX"/>
    <property type="match status" value="1"/>
</dbReference>
<comment type="similarity">
    <text evidence="2">Belongs to the 2-oxoacid dehydrogenase family.</text>
</comment>
<evidence type="ECO:0000256" key="11">
    <source>
        <dbReference type="ARBA" id="ARBA00031531"/>
    </source>
</evidence>
<dbReference type="GO" id="GO:0045254">
    <property type="term" value="C:pyruvate dehydrogenase complex"/>
    <property type="evidence" value="ECO:0007669"/>
    <property type="project" value="InterPro"/>
</dbReference>
<dbReference type="InterPro" id="IPR000089">
    <property type="entry name" value="Biotin_lipoyl"/>
</dbReference>
<evidence type="ECO:0000256" key="4">
    <source>
        <dbReference type="ARBA" id="ARBA00016300"/>
    </source>
</evidence>
<evidence type="ECO:0000259" key="14">
    <source>
        <dbReference type="PROSITE" id="PS50968"/>
    </source>
</evidence>
<dbReference type="Gene3D" id="2.40.50.100">
    <property type="match status" value="1"/>
</dbReference>
<dbReference type="GO" id="GO:0006086">
    <property type="term" value="P:pyruvate decarboxylation to acetyl-CoA"/>
    <property type="evidence" value="ECO:0007669"/>
    <property type="project" value="TreeGrafter"/>
</dbReference>
<evidence type="ECO:0000256" key="8">
    <source>
        <dbReference type="ARBA" id="ARBA00023315"/>
    </source>
</evidence>
<comment type="catalytic activity">
    <reaction evidence="12">
        <text>N(6)-[(R)-dihydrolipoyl]-L-lysyl-[protein] + acetyl-CoA = N(6)-[(R)-S(8)-acetyldihydrolipoyl]-L-lysyl-[protein] + CoA</text>
        <dbReference type="Rhea" id="RHEA:17017"/>
        <dbReference type="Rhea" id="RHEA-COMP:10475"/>
        <dbReference type="Rhea" id="RHEA-COMP:10478"/>
        <dbReference type="ChEBI" id="CHEBI:57287"/>
        <dbReference type="ChEBI" id="CHEBI:57288"/>
        <dbReference type="ChEBI" id="CHEBI:83100"/>
        <dbReference type="ChEBI" id="CHEBI:83111"/>
        <dbReference type="EC" id="2.3.1.12"/>
    </reaction>
</comment>
<keyword evidence="5" id="KW-0808">Transferase</keyword>
<protein>
    <recommendedName>
        <fullName evidence="4">Dihydrolipoyllysine-residue acetyltransferase component of pyruvate dehydrogenase complex</fullName>
        <ecNumber evidence="3">2.3.1.12</ecNumber>
    </recommendedName>
    <alternativeName>
        <fullName evidence="10">Dihydrolipoamide acetyltransferase component of pyruvate dehydrogenase complex</fullName>
    </alternativeName>
    <alternativeName>
        <fullName evidence="11">E2</fullName>
    </alternativeName>
</protein>
<dbReference type="PANTHER" id="PTHR43178:SF2">
    <property type="entry name" value="DIHYDROLIPOYLLYSINE-RESIDUE ACETYLTRANSFERASE COMPONENT OF PYRUVATE DEHYDROGENASE COMPLEX"/>
    <property type="match status" value="1"/>
</dbReference>
<gene>
    <name evidence="16" type="ORF">METZ01_LOCUS66804</name>
</gene>
<dbReference type="EMBL" id="UINC01004387">
    <property type="protein sequence ID" value="SVA13950.1"/>
    <property type="molecule type" value="Genomic_DNA"/>
</dbReference>
<dbReference type="CDD" id="cd06849">
    <property type="entry name" value="lipoyl_domain"/>
    <property type="match status" value="1"/>
</dbReference>
<feature type="compositionally biased region" description="Polar residues" evidence="13">
    <location>
        <begin position="87"/>
        <end position="120"/>
    </location>
</feature>
<dbReference type="GO" id="GO:0031405">
    <property type="term" value="F:lipoic acid binding"/>
    <property type="evidence" value="ECO:0007669"/>
    <property type="project" value="TreeGrafter"/>
</dbReference>
<dbReference type="SUPFAM" id="SSF52777">
    <property type="entry name" value="CoA-dependent acyltransferases"/>
    <property type="match status" value="1"/>
</dbReference>
<sequence length="462" mass="49843">MIKTKDVLIPDIGEFDEVEVIEVLVKSGDTVSAEDPLLTMESDKASMDVPSPFGGIVKTVNIKAGDKVSQNDLILSLSVEGDETSSLEKTSNESSIPETSADATSTPKDSIEITSSQETAEVNADSGLSSKPEKMGTDNAHAYTALRPSPTQMLVDQKQFLRAHASPSIRKFARELGVDLSQVQGTGRKGRITQQDVQVFVKQVLAGVSPGGTPAAATGIPEMPEIDFSKFGSVEIQPLSRIKKKTGVNLHRAWLNVPIVTHHDEADINELENFRKSLSEEAAKQDVKLTLLSFLLKACAAAIRKHPTFNSSLTADKENLVIKEYLHIGVAVDTPDGLVVPVIKDVEQKGLLELAKELAEVSMRARTNKLKSSDIEGGCFSISSLGGIGGTAFTPLVNAPEVAVLGVTRSRMVPVWDGKDFNPRLMLPLDLTYDHRVIDGAQAARFMVDLCGILGDMRRMSL</sequence>
<comment type="cofactor">
    <cofactor evidence="1">
        <name>(R)-lipoate</name>
        <dbReference type="ChEBI" id="CHEBI:83088"/>
    </cofactor>
</comment>
<comment type="function">
    <text evidence="9">The pyruvate dehydrogenase complex catalyzes the overall conversion of pyruvate to acetyl-CoA and CO(2). It contains multiple copies of three enzymatic components: pyruvate dehydrogenase (E1), dihydrolipoamide acetyltransferase (E2) and lipoamide dehydrogenase (E3).</text>
</comment>
<evidence type="ECO:0000256" key="6">
    <source>
        <dbReference type="ARBA" id="ARBA00022737"/>
    </source>
</evidence>
<feature type="region of interest" description="Disordered" evidence="13">
    <location>
        <begin position="80"/>
        <end position="136"/>
    </location>
</feature>
<evidence type="ECO:0000256" key="9">
    <source>
        <dbReference type="ARBA" id="ARBA00025211"/>
    </source>
</evidence>
<dbReference type="InterPro" id="IPR050743">
    <property type="entry name" value="2-oxoacid_DH_E2_comp"/>
</dbReference>
<dbReference type="InterPro" id="IPR004167">
    <property type="entry name" value="PSBD"/>
</dbReference>
<dbReference type="FunFam" id="2.40.50.100:FF:000009">
    <property type="entry name" value="Acetyltransferase component of pyruvate dehydrogenase complex"/>
    <property type="match status" value="1"/>
</dbReference>
<evidence type="ECO:0000313" key="16">
    <source>
        <dbReference type="EMBL" id="SVA13950.1"/>
    </source>
</evidence>
<dbReference type="NCBIfam" id="TIGR01348">
    <property type="entry name" value="PDHac_trf_long"/>
    <property type="match status" value="1"/>
</dbReference>
<feature type="domain" description="Lipoyl-binding" evidence="14">
    <location>
        <begin position="4"/>
        <end position="78"/>
    </location>
</feature>
<dbReference type="GO" id="GO:0005737">
    <property type="term" value="C:cytoplasm"/>
    <property type="evidence" value="ECO:0007669"/>
    <property type="project" value="TreeGrafter"/>
</dbReference>
<dbReference type="GO" id="GO:0004742">
    <property type="term" value="F:dihydrolipoyllysine-residue acetyltransferase activity"/>
    <property type="evidence" value="ECO:0007669"/>
    <property type="project" value="UniProtKB-EC"/>
</dbReference>
<dbReference type="InterPro" id="IPR001078">
    <property type="entry name" value="2-oxoacid_DH_actylTfrase"/>
</dbReference>
<evidence type="ECO:0000256" key="12">
    <source>
        <dbReference type="ARBA" id="ARBA00048370"/>
    </source>
</evidence>
<dbReference type="PROSITE" id="PS51826">
    <property type="entry name" value="PSBD"/>
    <property type="match status" value="1"/>
</dbReference>
<dbReference type="InterPro" id="IPR036625">
    <property type="entry name" value="E3-bd_dom_sf"/>
</dbReference>